<keyword evidence="1" id="KW-0812">Transmembrane</keyword>
<keyword evidence="1" id="KW-1133">Transmembrane helix</keyword>
<dbReference type="Proteomes" id="UP001164705">
    <property type="component" value="Chromosome"/>
</dbReference>
<organism evidence="2 3">
    <name type="scientific">Lacinutrix neustonica</name>
    <dbReference type="NCBI Taxonomy" id="2980107"/>
    <lineage>
        <taxon>Bacteria</taxon>
        <taxon>Pseudomonadati</taxon>
        <taxon>Bacteroidota</taxon>
        <taxon>Flavobacteriia</taxon>
        <taxon>Flavobacteriales</taxon>
        <taxon>Flavobacteriaceae</taxon>
        <taxon>Lacinutrix</taxon>
    </lineage>
</organism>
<name>A0A9E8MVI6_9FLAO</name>
<evidence type="ECO:0000313" key="2">
    <source>
        <dbReference type="EMBL" id="WAC02141.1"/>
    </source>
</evidence>
<accession>A0A9E8MVI6</accession>
<feature type="transmembrane region" description="Helical" evidence="1">
    <location>
        <begin position="6"/>
        <end position="26"/>
    </location>
</feature>
<proteinExistence type="predicted"/>
<gene>
    <name evidence="2" type="ORF">N7U66_20590</name>
</gene>
<dbReference type="EMBL" id="CP113088">
    <property type="protein sequence ID" value="WAC02141.1"/>
    <property type="molecule type" value="Genomic_DNA"/>
</dbReference>
<reference evidence="2" key="1">
    <citation type="submission" date="2022-11" db="EMBL/GenBank/DDBJ databases">
        <title>Lacinutrix neustonica HL-RS19T sp. nov., isolated from the surface microlayer sample of brackish Lake Shihwa.</title>
        <authorList>
            <person name="Choi J.Y."/>
            <person name="Hwang C.Y."/>
        </authorList>
    </citation>
    <scope>NUCLEOTIDE SEQUENCE</scope>
    <source>
        <strain evidence="2">HL-RS19</strain>
    </source>
</reference>
<keyword evidence="1" id="KW-0472">Membrane</keyword>
<protein>
    <submittedName>
        <fullName evidence="2">Uncharacterized protein</fullName>
    </submittedName>
</protein>
<dbReference type="KEGG" id="lnu:N7U66_20590"/>
<dbReference type="AlphaFoldDB" id="A0A9E8MVI6"/>
<evidence type="ECO:0000313" key="3">
    <source>
        <dbReference type="Proteomes" id="UP001164705"/>
    </source>
</evidence>
<keyword evidence="3" id="KW-1185">Reference proteome</keyword>
<dbReference type="RefSeq" id="WP_267676738.1">
    <property type="nucleotide sequence ID" value="NZ_CP113088.1"/>
</dbReference>
<evidence type="ECO:0000256" key="1">
    <source>
        <dbReference type="SAM" id="Phobius"/>
    </source>
</evidence>
<sequence>MTTFIIIIGLVLILIIYFLISNKIGVKKLNDEINEICLAHERLNYPELDKKTQLEIMETGNMNAIAELVPEFKDKGVPFRLLKEYITISKNELKEHIKISGFIEKHKLENAPNPEHDGIWLLKDKIIDQERGITHRTWKVNNESEIAEIYADLLWNKITD</sequence>